<keyword evidence="3" id="KW-1185">Reference proteome</keyword>
<gene>
    <name evidence="2" type="ORF">E2C01_049306</name>
</gene>
<evidence type="ECO:0000313" key="3">
    <source>
        <dbReference type="Proteomes" id="UP000324222"/>
    </source>
</evidence>
<sequence length="204" mass="21565">MVLPRRETDKGKQKERKKRLTEAPLPKESLNRIIQNKRRNILKELFIRGTFGDLTVACNYFQSVCVVVASVFVGLCLGLGGPAKCVSSPNSRSSTSPFSSSFLSSPLISSHLLSSPLLSSPLLSSLLFLHFITAGNSLSPPFLVLLSSPPSSFNSLSSPLLSSSPPSSPPLVIVFSSPHLSFPVIGSGIPSPLVSPLPSAPPSG</sequence>
<accession>A0A5B7GDL1</accession>
<evidence type="ECO:0000256" key="1">
    <source>
        <dbReference type="SAM" id="MobiDB-lite"/>
    </source>
</evidence>
<name>A0A5B7GDL1_PORTR</name>
<feature type="compositionally biased region" description="Basic and acidic residues" evidence="1">
    <location>
        <begin position="1"/>
        <end position="12"/>
    </location>
</feature>
<dbReference type="EMBL" id="VSRR010013117">
    <property type="protein sequence ID" value="MPC55373.1"/>
    <property type="molecule type" value="Genomic_DNA"/>
</dbReference>
<proteinExistence type="predicted"/>
<organism evidence="2 3">
    <name type="scientific">Portunus trituberculatus</name>
    <name type="common">Swimming crab</name>
    <name type="synonym">Neptunus trituberculatus</name>
    <dbReference type="NCBI Taxonomy" id="210409"/>
    <lineage>
        <taxon>Eukaryota</taxon>
        <taxon>Metazoa</taxon>
        <taxon>Ecdysozoa</taxon>
        <taxon>Arthropoda</taxon>
        <taxon>Crustacea</taxon>
        <taxon>Multicrustacea</taxon>
        <taxon>Malacostraca</taxon>
        <taxon>Eumalacostraca</taxon>
        <taxon>Eucarida</taxon>
        <taxon>Decapoda</taxon>
        <taxon>Pleocyemata</taxon>
        <taxon>Brachyura</taxon>
        <taxon>Eubrachyura</taxon>
        <taxon>Portunoidea</taxon>
        <taxon>Portunidae</taxon>
        <taxon>Portuninae</taxon>
        <taxon>Portunus</taxon>
    </lineage>
</organism>
<comment type="caution">
    <text evidence="2">The sequence shown here is derived from an EMBL/GenBank/DDBJ whole genome shotgun (WGS) entry which is preliminary data.</text>
</comment>
<evidence type="ECO:0000313" key="2">
    <source>
        <dbReference type="EMBL" id="MPC55373.1"/>
    </source>
</evidence>
<dbReference type="AlphaFoldDB" id="A0A5B7GDL1"/>
<reference evidence="2 3" key="1">
    <citation type="submission" date="2019-05" db="EMBL/GenBank/DDBJ databases">
        <title>Another draft genome of Portunus trituberculatus and its Hox gene families provides insights of decapod evolution.</title>
        <authorList>
            <person name="Jeong J.-H."/>
            <person name="Song I."/>
            <person name="Kim S."/>
            <person name="Choi T."/>
            <person name="Kim D."/>
            <person name="Ryu S."/>
            <person name="Kim W."/>
        </authorList>
    </citation>
    <scope>NUCLEOTIDE SEQUENCE [LARGE SCALE GENOMIC DNA]</scope>
    <source>
        <tissue evidence="2">Muscle</tissue>
    </source>
</reference>
<dbReference type="Proteomes" id="UP000324222">
    <property type="component" value="Unassembled WGS sequence"/>
</dbReference>
<feature type="region of interest" description="Disordered" evidence="1">
    <location>
        <begin position="1"/>
        <end position="22"/>
    </location>
</feature>
<protein>
    <submittedName>
        <fullName evidence="2">Uncharacterized protein</fullName>
    </submittedName>
</protein>